<evidence type="ECO:0000256" key="6">
    <source>
        <dbReference type="RuleBase" id="RU000646"/>
    </source>
</evidence>
<accession>A0A0B6WV78</accession>
<dbReference type="InterPro" id="IPR036787">
    <property type="entry name" value="T_IF-3_N_sf"/>
</dbReference>
<keyword evidence="3 4" id="KW-0648">Protein biosynthesis</keyword>
<dbReference type="HAMAP" id="MF_00080">
    <property type="entry name" value="IF_3"/>
    <property type="match status" value="1"/>
</dbReference>
<dbReference type="Proteomes" id="UP000031518">
    <property type="component" value="Unassembled WGS sequence"/>
</dbReference>
<evidence type="ECO:0000256" key="3">
    <source>
        <dbReference type="ARBA" id="ARBA00022917"/>
    </source>
</evidence>
<dbReference type="EMBL" id="CBXV010000004">
    <property type="protein sequence ID" value="CDM65006.1"/>
    <property type="molecule type" value="Genomic_DNA"/>
</dbReference>
<feature type="domain" description="Translation initiation factor 3 N-terminal" evidence="9">
    <location>
        <begin position="2"/>
        <end position="61"/>
    </location>
</feature>
<dbReference type="PANTHER" id="PTHR10938:SF0">
    <property type="entry name" value="TRANSLATION INITIATION FACTOR IF-3, MITOCHONDRIAL"/>
    <property type="match status" value="1"/>
</dbReference>
<evidence type="ECO:0000313" key="11">
    <source>
        <dbReference type="Proteomes" id="UP000031518"/>
    </source>
</evidence>
<dbReference type="GO" id="GO:0005829">
    <property type="term" value="C:cytosol"/>
    <property type="evidence" value="ECO:0007669"/>
    <property type="project" value="TreeGrafter"/>
</dbReference>
<dbReference type="PANTHER" id="PTHR10938">
    <property type="entry name" value="TRANSLATION INITIATION FACTOR IF-3"/>
    <property type="match status" value="1"/>
</dbReference>
<dbReference type="InterPro" id="IPR019815">
    <property type="entry name" value="Translation_initiation_fac_3_C"/>
</dbReference>
<dbReference type="NCBIfam" id="TIGR00168">
    <property type="entry name" value="infC"/>
    <property type="match status" value="1"/>
</dbReference>
<feature type="domain" description="Translation initiation factor 3 C-terminal" evidence="8">
    <location>
        <begin position="68"/>
        <end position="153"/>
    </location>
</feature>
<keyword evidence="2 4" id="KW-0396">Initiation factor</keyword>
<dbReference type="InterPro" id="IPR019814">
    <property type="entry name" value="Translation_initiation_fac_3_N"/>
</dbReference>
<dbReference type="SUPFAM" id="SSF54364">
    <property type="entry name" value="Translation initiation factor IF3, N-terminal domain"/>
    <property type="match status" value="1"/>
</dbReference>
<evidence type="ECO:0000256" key="1">
    <source>
        <dbReference type="ARBA" id="ARBA00005439"/>
    </source>
</evidence>
<dbReference type="FunFam" id="3.30.110.10:FF:000001">
    <property type="entry name" value="Translation initiation factor IF-3"/>
    <property type="match status" value="1"/>
</dbReference>
<reference evidence="10 11" key="2">
    <citation type="submission" date="2015-01" db="EMBL/GenBank/DDBJ databases">
        <title>Complete genome sequence of Pyrinomonas methylaliphatogenes type strain K22T.</title>
        <authorList>
            <person name="Lee K.C.Y."/>
            <person name="Power J.F."/>
            <person name="Dunfield P.F."/>
            <person name="Morgan X.C."/>
            <person name="Huttenhower C."/>
            <person name="Stott M.B."/>
        </authorList>
    </citation>
    <scope>NUCLEOTIDE SEQUENCE [LARGE SCALE GENOMIC DNA]</scope>
    <source>
        <strain evidence="10 11">K22</strain>
    </source>
</reference>
<evidence type="ECO:0000256" key="2">
    <source>
        <dbReference type="ARBA" id="ARBA00022540"/>
    </source>
</evidence>
<sequence length="180" mass="20480">MRVVDEDGKQLGIMRTREALMLAQERGLDLVEIAPTANPPVCRIIDYGKFQYEAKKKAAEAKKKQVVINVKEVKFRPGTDEHDYSFKMKHAREWLEDGDKVKASIWFRGREITHRELGEKLLQRLEQDLADVGEVEARPRMEGNQMFLVFAPKRHKTSKADKSAQQKQGAAEGEGATSIS</sequence>
<dbReference type="InterPro" id="IPR019813">
    <property type="entry name" value="Translation_initiation_fac3_CS"/>
</dbReference>
<dbReference type="Gene3D" id="3.30.110.10">
    <property type="entry name" value="Translation initiation factor 3 (IF-3), C-terminal domain"/>
    <property type="match status" value="1"/>
</dbReference>
<keyword evidence="4" id="KW-0963">Cytoplasm</keyword>
<dbReference type="Gene3D" id="3.10.20.80">
    <property type="entry name" value="Translation initiation factor 3 (IF-3), N-terminal domain"/>
    <property type="match status" value="1"/>
</dbReference>
<dbReference type="InterPro" id="IPR036788">
    <property type="entry name" value="T_IF-3_C_sf"/>
</dbReference>
<proteinExistence type="inferred from homology"/>
<feature type="region of interest" description="Disordered" evidence="7">
    <location>
        <begin position="152"/>
        <end position="180"/>
    </location>
</feature>
<evidence type="ECO:0000256" key="4">
    <source>
        <dbReference type="HAMAP-Rule" id="MF_00080"/>
    </source>
</evidence>
<evidence type="ECO:0000256" key="5">
    <source>
        <dbReference type="NCBIfam" id="TIGR00168"/>
    </source>
</evidence>
<comment type="similarity">
    <text evidence="1 4 6">Belongs to the IF-3 family.</text>
</comment>
<dbReference type="SUPFAM" id="SSF55200">
    <property type="entry name" value="Translation initiation factor IF3, C-terminal domain"/>
    <property type="match status" value="1"/>
</dbReference>
<evidence type="ECO:0000259" key="8">
    <source>
        <dbReference type="Pfam" id="PF00707"/>
    </source>
</evidence>
<dbReference type="GO" id="GO:0043022">
    <property type="term" value="F:ribosome binding"/>
    <property type="evidence" value="ECO:0007669"/>
    <property type="project" value="TreeGrafter"/>
</dbReference>
<dbReference type="STRING" id="454194.PYK22_01003"/>
<dbReference type="GO" id="GO:0032790">
    <property type="term" value="P:ribosome disassembly"/>
    <property type="evidence" value="ECO:0007669"/>
    <property type="project" value="TreeGrafter"/>
</dbReference>
<dbReference type="AlphaFoldDB" id="A0A0B6WV78"/>
<protein>
    <recommendedName>
        <fullName evidence="4 5">Translation initiation factor IF-3</fullName>
    </recommendedName>
</protein>
<comment type="subunit">
    <text evidence="4 6">Monomer.</text>
</comment>
<gene>
    <name evidence="4" type="primary">infC</name>
    <name evidence="10" type="ORF">PYK22_01003</name>
</gene>
<dbReference type="InterPro" id="IPR001288">
    <property type="entry name" value="Translation_initiation_fac_3"/>
</dbReference>
<dbReference type="PROSITE" id="PS00938">
    <property type="entry name" value="IF3"/>
    <property type="match status" value="1"/>
</dbReference>
<dbReference type="Pfam" id="PF05198">
    <property type="entry name" value="IF3_N"/>
    <property type="match status" value="1"/>
</dbReference>
<dbReference type="Pfam" id="PF00707">
    <property type="entry name" value="IF3_C"/>
    <property type="match status" value="1"/>
</dbReference>
<reference evidence="10 11" key="1">
    <citation type="submission" date="2013-12" db="EMBL/GenBank/DDBJ databases">
        <authorList>
            <person name="Stott M."/>
        </authorList>
    </citation>
    <scope>NUCLEOTIDE SEQUENCE [LARGE SCALE GENOMIC DNA]</scope>
    <source>
        <strain evidence="10 11">K22</strain>
    </source>
</reference>
<comment type="subcellular location">
    <subcellularLocation>
        <location evidence="4 6">Cytoplasm</location>
    </subcellularLocation>
</comment>
<keyword evidence="11" id="KW-1185">Reference proteome</keyword>
<evidence type="ECO:0000313" key="10">
    <source>
        <dbReference type="EMBL" id="CDM65006.1"/>
    </source>
</evidence>
<comment type="function">
    <text evidence="4 6">IF-3 binds to the 30S ribosomal subunit and shifts the equilibrium between 70S ribosomes and their 50S and 30S subunits in favor of the free subunits, thus enhancing the availability of 30S subunits on which protein synthesis initiation begins.</text>
</comment>
<organism evidence="10 11">
    <name type="scientific">Pyrinomonas methylaliphatogenes</name>
    <dbReference type="NCBI Taxonomy" id="454194"/>
    <lineage>
        <taxon>Bacteria</taxon>
        <taxon>Pseudomonadati</taxon>
        <taxon>Acidobacteriota</taxon>
        <taxon>Blastocatellia</taxon>
        <taxon>Blastocatellales</taxon>
        <taxon>Pyrinomonadaceae</taxon>
        <taxon>Pyrinomonas</taxon>
    </lineage>
</organism>
<name>A0A0B6WV78_9BACT</name>
<dbReference type="GO" id="GO:0016020">
    <property type="term" value="C:membrane"/>
    <property type="evidence" value="ECO:0007669"/>
    <property type="project" value="TreeGrafter"/>
</dbReference>
<evidence type="ECO:0000256" key="7">
    <source>
        <dbReference type="SAM" id="MobiDB-lite"/>
    </source>
</evidence>
<evidence type="ECO:0000259" key="9">
    <source>
        <dbReference type="Pfam" id="PF05198"/>
    </source>
</evidence>
<dbReference type="GO" id="GO:0003743">
    <property type="term" value="F:translation initiation factor activity"/>
    <property type="evidence" value="ECO:0007669"/>
    <property type="project" value="UniProtKB-UniRule"/>
</dbReference>